<dbReference type="GeneID" id="28954160"/>
<feature type="binding site" evidence="15">
    <location>
        <position position="134"/>
    </location>
    <ligand>
        <name>NAD(+)</name>
        <dbReference type="ChEBI" id="CHEBI:57540"/>
    </ligand>
</feature>
<keyword evidence="7 13" id="KW-0560">Oxidoreductase</keyword>
<dbReference type="OrthoDB" id="265306at2759"/>
<protein>
    <recommendedName>
        <fullName evidence="5 13">Saccharopine dehydrogenase [NAD(+), L-lysine-forming]</fullName>
        <shortName evidence="13">SDH</shortName>
        <ecNumber evidence="4 13">1.5.1.7</ecNumber>
    </recommendedName>
    <alternativeName>
        <fullName evidence="11 13">Lysine--2-oxoglutarate reductase</fullName>
    </alternativeName>
</protein>
<dbReference type="KEGG" id="fox:FOXG_12862"/>
<evidence type="ECO:0000256" key="4">
    <source>
        <dbReference type="ARBA" id="ARBA00012847"/>
    </source>
</evidence>
<keyword evidence="6 13" id="KW-0028">Amino-acid biosynthesis</keyword>
<evidence type="ECO:0000256" key="3">
    <source>
        <dbReference type="ARBA" id="ARBA00011245"/>
    </source>
</evidence>
<dbReference type="GO" id="GO:0004754">
    <property type="term" value="F:saccharopine dehydrogenase (NAD+, L-lysine-forming) activity"/>
    <property type="evidence" value="ECO:0007669"/>
    <property type="project" value="UniProtKB-EC"/>
</dbReference>
<evidence type="ECO:0000259" key="17">
    <source>
        <dbReference type="SMART" id="SM01003"/>
    </source>
</evidence>
<evidence type="ECO:0000256" key="8">
    <source>
        <dbReference type="ARBA" id="ARBA00023027"/>
    </source>
</evidence>
<comment type="similarity">
    <text evidence="2 13">Belongs to the AlaDH/PNT family.</text>
</comment>
<dbReference type="CDD" id="cd12188">
    <property type="entry name" value="SDH"/>
    <property type="match status" value="1"/>
</dbReference>
<feature type="binding site" evidence="15">
    <location>
        <begin position="312"/>
        <end position="315"/>
    </location>
    <ligand>
        <name>NAD(+)</name>
        <dbReference type="ChEBI" id="CHEBI:57540"/>
    </ligand>
</feature>
<dbReference type="PANTHER" id="PTHR11133:SF23">
    <property type="entry name" value="SACCHAROPINE DEHYDROGENASE [NAD(+), L-LYSINE-FORMING]"/>
    <property type="match status" value="1"/>
</dbReference>
<dbReference type="RefSeq" id="XP_018251372.1">
    <property type="nucleotide sequence ID" value="XM_018392786.1"/>
</dbReference>
<evidence type="ECO:0000256" key="10">
    <source>
        <dbReference type="ARBA" id="ARBA00023157"/>
    </source>
</evidence>
<evidence type="ECO:0000256" key="2">
    <source>
        <dbReference type="ARBA" id="ARBA00005689"/>
    </source>
</evidence>
<dbReference type="InterPro" id="IPR007886">
    <property type="entry name" value="AlaDH/PNT_N"/>
</dbReference>
<feature type="domain" description="Alanine dehydrogenase/pyridine nucleotide transhydrogenase N-terminal" evidence="17">
    <location>
        <begin position="8"/>
        <end position="146"/>
    </location>
</feature>
<dbReference type="Proteomes" id="UP000009097">
    <property type="component" value="Unassembled WGS sequence"/>
</dbReference>
<comment type="catalytic activity">
    <reaction evidence="12 13">
        <text>L-saccharopine + NAD(+) + H2O = L-lysine + 2-oxoglutarate + NADH + H(+)</text>
        <dbReference type="Rhea" id="RHEA:12440"/>
        <dbReference type="ChEBI" id="CHEBI:15377"/>
        <dbReference type="ChEBI" id="CHEBI:15378"/>
        <dbReference type="ChEBI" id="CHEBI:16810"/>
        <dbReference type="ChEBI" id="CHEBI:32551"/>
        <dbReference type="ChEBI" id="CHEBI:57540"/>
        <dbReference type="ChEBI" id="CHEBI:57945"/>
        <dbReference type="ChEBI" id="CHEBI:57951"/>
        <dbReference type="EC" id="1.5.1.7"/>
    </reaction>
</comment>
<dbReference type="SUPFAM" id="SSF51735">
    <property type="entry name" value="NAD(P)-binding Rossmann-fold domains"/>
    <property type="match status" value="1"/>
</dbReference>
<dbReference type="PIRSF" id="PIRSF018250">
    <property type="entry name" value="Saccharopine_DH_Lys"/>
    <property type="match status" value="1"/>
</dbReference>
<evidence type="ECO:0000313" key="18">
    <source>
        <dbReference type="EMBL" id="KNB13327.1"/>
    </source>
</evidence>
<dbReference type="EMBL" id="DS231712">
    <property type="protein sequence ID" value="KNB13327.1"/>
    <property type="molecule type" value="Genomic_DNA"/>
</dbReference>
<dbReference type="GO" id="GO:0019878">
    <property type="term" value="P:lysine biosynthetic process via aminoadipic acid"/>
    <property type="evidence" value="ECO:0007669"/>
    <property type="project" value="UniProtKB-UniPathway"/>
</dbReference>
<evidence type="ECO:0000256" key="15">
    <source>
        <dbReference type="PIRSR" id="PIRSR018250-3"/>
    </source>
</evidence>
<feature type="binding site" evidence="15">
    <location>
        <position position="217"/>
    </location>
    <ligand>
        <name>NAD(+)</name>
        <dbReference type="ChEBI" id="CHEBI:57540"/>
    </ligand>
</feature>
<sequence length="370" mass="41054">MSEYPHILLRAEEKPLEHRSFSPAVIKTLVDAGYPISVERSSTDPKFKRIFEDSEYEAAGARLVDTGVWPNAEPGTIILGLKEIPEEDFPLKNDHITFAHCYKNQGGWEKVLGRWAQGGSVLYDLEFLHDSEGRRVSAFGFHAGFAGAALGIKTLAHQLQDSSSKLPSIREDLTKAEKALGRKPTALVLGALGRCGKGAVDLFLKAGMPDENITRWDLNETKDRDGPYEEIAKADVFLNAIYLSKPIPPFINQELLAKQGRNLAVVIDVSCDTTNPHNPIPIYSINTTFENPTVPVEIKDDQNNLPLSVISIDHLPSMLPREASEAFSEGLKESLLTLKDRKTSRVWADAEKLFNEKVALLPEELRTKTV</sequence>
<dbReference type="VEuPathDB" id="FungiDB:FOXG_12862"/>
<reference evidence="18" key="2">
    <citation type="journal article" date="2010" name="Nature">
        <title>Comparative genomics reveals mobile pathogenicity chromosomes in Fusarium.</title>
        <authorList>
            <person name="Ma L.J."/>
            <person name="van der Does H.C."/>
            <person name="Borkovich K.A."/>
            <person name="Coleman J.J."/>
            <person name="Daboussi M.J."/>
            <person name="Di Pietro A."/>
            <person name="Dufresne M."/>
            <person name="Freitag M."/>
            <person name="Grabherr M."/>
            <person name="Henrissat B."/>
            <person name="Houterman P.M."/>
            <person name="Kang S."/>
            <person name="Shim W.B."/>
            <person name="Woloshuk C."/>
            <person name="Xie X."/>
            <person name="Xu J.R."/>
            <person name="Antoniw J."/>
            <person name="Baker S.E."/>
            <person name="Bluhm B.H."/>
            <person name="Breakspear A."/>
            <person name="Brown D.W."/>
            <person name="Butchko R.A."/>
            <person name="Chapman S."/>
            <person name="Coulson R."/>
            <person name="Coutinho P.M."/>
            <person name="Danchin E.G."/>
            <person name="Diener A."/>
            <person name="Gale L.R."/>
            <person name="Gardiner D.M."/>
            <person name="Goff S."/>
            <person name="Hammond-Kosack K.E."/>
            <person name="Hilburn K."/>
            <person name="Hua-Van A."/>
            <person name="Jonkers W."/>
            <person name="Kazan K."/>
            <person name="Kodira C.D."/>
            <person name="Koehrsen M."/>
            <person name="Kumar L."/>
            <person name="Lee Y.H."/>
            <person name="Li L."/>
            <person name="Manners J.M."/>
            <person name="Miranda-Saavedra D."/>
            <person name="Mukherjee M."/>
            <person name="Park G."/>
            <person name="Park J."/>
            <person name="Park S.Y."/>
            <person name="Proctor R.H."/>
            <person name="Regev A."/>
            <person name="Ruiz-Roldan M.C."/>
            <person name="Sain D."/>
            <person name="Sakthikumar S."/>
            <person name="Sykes S."/>
            <person name="Schwartz D.C."/>
            <person name="Turgeon B.G."/>
            <person name="Wapinski I."/>
            <person name="Yoder O."/>
            <person name="Young S."/>
            <person name="Zeng Q."/>
            <person name="Zhou S."/>
            <person name="Galagan J."/>
            <person name="Cuomo C.A."/>
            <person name="Kistler H.C."/>
            <person name="Rep M."/>
        </authorList>
    </citation>
    <scope>NUCLEOTIDE SEQUENCE [LARGE SCALE GENOMIC DNA]</scope>
    <source>
        <strain evidence="18">4287</strain>
    </source>
</reference>
<dbReference type="InterPro" id="IPR027281">
    <property type="entry name" value="Lys1"/>
</dbReference>
<dbReference type="PANTHER" id="PTHR11133">
    <property type="entry name" value="SACCHAROPINE DEHYDROGENASE"/>
    <property type="match status" value="1"/>
</dbReference>
<keyword evidence="10" id="KW-1015">Disulfide bond</keyword>
<gene>
    <name evidence="18" type="ORF">FOXG_12862</name>
</gene>
<organism evidence="18 19">
    <name type="scientific">Fusarium oxysporum f. sp. lycopersici (strain 4287 / CBS 123668 / FGSC 9935 / NRRL 34936)</name>
    <name type="common">Fusarium vascular wilt of tomato</name>
    <dbReference type="NCBI Taxonomy" id="426428"/>
    <lineage>
        <taxon>Eukaryota</taxon>
        <taxon>Fungi</taxon>
        <taxon>Dikarya</taxon>
        <taxon>Ascomycota</taxon>
        <taxon>Pezizomycotina</taxon>
        <taxon>Sordariomycetes</taxon>
        <taxon>Hypocreomycetidae</taxon>
        <taxon>Hypocreales</taxon>
        <taxon>Nectriaceae</taxon>
        <taxon>Fusarium</taxon>
        <taxon>Fusarium oxysporum species complex</taxon>
    </lineage>
</organism>
<reference evidence="18" key="1">
    <citation type="submission" date="2007-04" db="EMBL/GenBank/DDBJ databases">
        <authorList>
            <consortium name="The Broad Institute Genome Sequencing Platform"/>
            <person name="Birren B."/>
            <person name="Lander E."/>
            <person name="Galagan J."/>
            <person name="Nusbaum C."/>
            <person name="Devon K."/>
            <person name="Ma L.-J."/>
            <person name="Jaffe D."/>
            <person name="Butler J."/>
            <person name="Alvarez P."/>
            <person name="Gnerre S."/>
            <person name="Grabherr M."/>
            <person name="Kleber M."/>
            <person name="Mauceli E."/>
            <person name="Brockman W."/>
            <person name="MacCallum I.A."/>
            <person name="Young S."/>
            <person name="LaButti K."/>
            <person name="DeCaprio D."/>
            <person name="Crawford M."/>
            <person name="Koehrsen M."/>
            <person name="Engels R."/>
            <person name="Montgomery P."/>
            <person name="Pearson M."/>
            <person name="Howarth C."/>
            <person name="Larson L."/>
            <person name="White J."/>
            <person name="O'Leary S."/>
            <person name="Kodira C."/>
            <person name="Zeng Q."/>
            <person name="Yandava C."/>
            <person name="Alvarado L."/>
            <person name="Kistler C."/>
            <person name="Shim W.-B."/>
            <person name="Kang S."/>
            <person name="Woloshuk C."/>
        </authorList>
    </citation>
    <scope>NUCLEOTIDE SEQUENCE</scope>
    <source>
        <strain evidence="18">4287</strain>
    </source>
</reference>
<keyword evidence="8 13" id="KW-0520">NAD</keyword>
<evidence type="ECO:0000256" key="14">
    <source>
        <dbReference type="PIRSR" id="PIRSR018250-1"/>
    </source>
</evidence>
<feature type="domain" description="Alanine dehydrogenase/pyridine nucleotide transhydrogenase NAD(H)-binding" evidence="16">
    <location>
        <begin position="163"/>
        <end position="311"/>
    </location>
</feature>
<evidence type="ECO:0000256" key="9">
    <source>
        <dbReference type="ARBA" id="ARBA00023154"/>
    </source>
</evidence>
<evidence type="ECO:0000256" key="1">
    <source>
        <dbReference type="ARBA" id="ARBA00004884"/>
    </source>
</evidence>
<dbReference type="InterPro" id="IPR007698">
    <property type="entry name" value="AlaDH/PNT_NAD(H)-bd"/>
</dbReference>
<evidence type="ECO:0000256" key="7">
    <source>
        <dbReference type="ARBA" id="ARBA00023002"/>
    </source>
</evidence>
<feature type="active site" description="Proton donor" evidence="14">
    <location>
        <position position="100"/>
    </location>
</feature>
<dbReference type="UniPathway" id="UPA00033">
    <property type="reaction ID" value="UER00034"/>
</dbReference>
<feature type="binding site" evidence="15">
    <location>
        <position position="221"/>
    </location>
    <ligand>
        <name>NAD(+)</name>
        <dbReference type="ChEBI" id="CHEBI:57540"/>
    </ligand>
</feature>
<dbReference type="Gene3D" id="3.40.50.720">
    <property type="entry name" value="NAD(P)-binding Rossmann-like Domain"/>
    <property type="match status" value="1"/>
</dbReference>
<name>A0A0J9WRY2_FUSO4</name>
<evidence type="ECO:0000313" key="19">
    <source>
        <dbReference type="Proteomes" id="UP000009097"/>
    </source>
</evidence>
<feature type="binding site" evidence="15">
    <location>
        <position position="242"/>
    </location>
    <ligand>
        <name>NAD(+)</name>
        <dbReference type="ChEBI" id="CHEBI:57540"/>
    </ligand>
</feature>
<comment type="pathway">
    <text evidence="1 13">Amino-acid biosynthesis; L-lysine biosynthesis via AAA pathway; L-lysine from L-alpha-aminoadipate (fungal route): step 3/3.</text>
</comment>
<dbReference type="EC" id="1.5.1.7" evidence="4 13"/>
<dbReference type="SMART" id="SM01003">
    <property type="entry name" value="AlaDh_PNT_N"/>
    <property type="match status" value="1"/>
</dbReference>
<comment type="subunit">
    <text evidence="3">Monomer.</text>
</comment>
<dbReference type="GO" id="GO:0005737">
    <property type="term" value="C:cytoplasm"/>
    <property type="evidence" value="ECO:0007669"/>
    <property type="project" value="TreeGrafter"/>
</dbReference>
<dbReference type="SMART" id="SM01002">
    <property type="entry name" value="AlaDh_PNT_C"/>
    <property type="match status" value="1"/>
</dbReference>
<evidence type="ECO:0000256" key="11">
    <source>
        <dbReference type="ARBA" id="ARBA00033228"/>
    </source>
</evidence>
<evidence type="ECO:0000256" key="12">
    <source>
        <dbReference type="ARBA" id="ARBA00047860"/>
    </source>
</evidence>
<feature type="active site" description="Proton acceptor" evidence="14">
    <location>
        <position position="82"/>
    </location>
</feature>
<evidence type="ECO:0000259" key="16">
    <source>
        <dbReference type="SMART" id="SM01002"/>
    </source>
</evidence>
<dbReference type="AlphaFoldDB" id="A0A0J9WRY2"/>
<evidence type="ECO:0000256" key="6">
    <source>
        <dbReference type="ARBA" id="ARBA00022605"/>
    </source>
</evidence>
<dbReference type="FunFam" id="3.40.50.720:FF:000217">
    <property type="entry name" value="Saccharopine dehydrogenase [NAD(+), L-lysine-forming]"/>
    <property type="match status" value="1"/>
</dbReference>
<dbReference type="InterPro" id="IPR036291">
    <property type="entry name" value="NAD(P)-bd_dom_sf"/>
</dbReference>
<proteinExistence type="inferred from homology"/>
<accession>A0A0J9WRY2</accession>
<keyword evidence="9 13" id="KW-0457">Lysine biosynthesis</keyword>
<feature type="binding site" evidence="15">
    <location>
        <position position="269"/>
    </location>
    <ligand>
        <name>NAD(+)</name>
        <dbReference type="ChEBI" id="CHEBI:57540"/>
    </ligand>
</feature>
<dbReference type="InterPro" id="IPR051168">
    <property type="entry name" value="AASS"/>
</dbReference>
<evidence type="ECO:0000256" key="13">
    <source>
        <dbReference type="PIRNR" id="PIRNR018250"/>
    </source>
</evidence>
<feature type="binding site" evidence="15">
    <location>
        <begin position="193"/>
        <end position="194"/>
    </location>
    <ligand>
        <name>NAD(+)</name>
        <dbReference type="ChEBI" id="CHEBI:57540"/>
    </ligand>
</feature>
<dbReference type="SUPFAM" id="SSF52283">
    <property type="entry name" value="Formate/glycerate dehydrogenase catalytic domain-like"/>
    <property type="match status" value="1"/>
</dbReference>
<dbReference type="Pfam" id="PF05222">
    <property type="entry name" value="AlaDh_PNT_N"/>
    <property type="match status" value="1"/>
</dbReference>
<evidence type="ECO:0000256" key="5">
    <source>
        <dbReference type="ARBA" id="ARBA00021221"/>
    </source>
</evidence>